<dbReference type="EMBL" id="JANJOU010000003">
    <property type="protein sequence ID" value="MCR0981439.1"/>
    <property type="molecule type" value="Genomic_DNA"/>
</dbReference>
<organism evidence="1 2">
    <name type="scientific">Roseomonas populi</name>
    <dbReference type="NCBI Taxonomy" id="3121582"/>
    <lineage>
        <taxon>Bacteria</taxon>
        <taxon>Pseudomonadati</taxon>
        <taxon>Pseudomonadota</taxon>
        <taxon>Alphaproteobacteria</taxon>
        <taxon>Acetobacterales</taxon>
        <taxon>Roseomonadaceae</taxon>
        <taxon>Roseomonas</taxon>
    </lineage>
</organism>
<comment type="caution">
    <text evidence="1">The sequence shown here is derived from an EMBL/GenBank/DDBJ whole genome shotgun (WGS) entry which is preliminary data.</text>
</comment>
<dbReference type="Proteomes" id="UP001524642">
    <property type="component" value="Unassembled WGS sequence"/>
</dbReference>
<evidence type="ECO:0000313" key="1">
    <source>
        <dbReference type="EMBL" id="MCR0981439.1"/>
    </source>
</evidence>
<dbReference type="RefSeq" id="WP_257715117.1">
    <property type="nucleotide sequence ID" value="NZ_JANJOU010000003.1"/>
</dbReference>
<gene>
    <name evidence="1" type="ORF">NRP21_05185</name>
</gene>
<accession>A0ABT1X387</accession>
<reference evidence="1 2" key="1">
    <citation type="submission" date="2022-06" db="EMBL/GenBank/DDBJ databases">
        <title>Roseomonas CN29.</title>
        <authorList>
            <person name="Cheng Y."/>
            <person name="He X."/>
        </authorList>
    </citation>
    <scope>NUCLEOTIDE SEQUENCE [LARGE SCALE GENOMIC DNA]</scope>
    <source>
        <strain evidence="1 2">CN29</strain>
    </source>
</reference>
<sequence>MEFRHVIPLGSRCRLTHNLRLHFGHEGKYPFDWFILPLAGLITCLEEGLDAARVFDAAQLKPVKDDKGVIQTVRNARLGILHQHDFPSGQGQPILAGWEEHIPGAAGRFANLAGRMRKAAAEGPVLYVRERHKSDDPAALARLREALEGVAPGGDFHLLAVNYPPDAVPEGIEAITVTETDGHGWRGDPVAWGAALGATGHRLAVG</sequence>
<evidence type="ECO:0000313" key="2">
    <source>
        <dbReference type="Proteomes" id="UP001524642"/>
    </source>
</evidence>
<name>A0ABT1X387_9PROT</name>
<protein>
    <submittedName>
        <fullName evidence="1">Papain-like cysteine peptidase</fullName>
    </submittedName>
</protein>
<proteinExistence type="predicted"/>
<keyword evidence="2" id="KW-1185">Reference proteome</keyword>